<reference evidence="6" key="1">
    <citation type="journal article" date="2014" name="Insect Biochem. Mol. Biol.">
        <title>An insight into the sialome of the frog biting fly, Corethrella appendiculata.</title>
        <authorList>
            <person name="Ribeiro J.M.C."/>
            <person name="Chagas A.C."/>
            <person name="Pham V.M."/>
            <person name="Lounibos L.P."/>
            <person name="Calvo E."/>
        </authorList>
    </citation>
    <scope>NUCLEOTIDE SEQUENCE</scope>
    <source>
        <tissue evidence="6">Salivary glands</tissue>
    </source>
</reference>
<evidence type="ECO:0000313" key="6">
    <source>
        <dbReference type="EMBL" id="JAB55230.1"/>
    </source>
</evidence>
<feature type="non-terminal residue" evidence="6">
    <location>
        <position position="1"/>
    </location>
</feature>
<organism evidence="6">
    <name type="scientific">Corethrella appendiculata</name>
    <dbReference type="NCBI Taxonomy" id="1370023"/>
    <lineage>
        <taxon>Eukaryota</taxon>
        <taxon>Metazoa</taxon>
        <taxon>Ecdysozoa</taxon>
        <taxon>Arthropoda</taxon>
        <taxon>Hexapoda</taxon>
        <taxon>Insecta</taxon>
        <taxon>Pterygota</taxon>
        <taxon>Neoptera</taxon>
        <taxon>Endopterygota</taxon>
        <taxon>Diptera</taxon>
        <taxon>Nematocera</taxon>
        <taxon>Culicoidea</taxon>
        <taxon>Chaoboridae</taxon>
        <taxon>Corethrella</taxon>
    </lineage>
</organism>
<evidence type="ECO:0000256" key="2">
    <source>
        <dbReference type="ARBA" id="ARBA00022553"/>
    </source>
</evidence>
<evidence type="ECO:0000256" key="5">
    <source>
        <dbReference type="SAM" id="MobiDB-lite"/>
    </source>
</evidence>
<evidence type="ECO:0000256" key="4">
    <source>
        <dbReference type="ARBA" id="ARBA00031405"/>
    </source>
</evidence>
<feature type="region of interest" description="Disordered" evidence="5">
    <location>
        <begin position="221"/>
        <end position="257"/>
    </location>
</feature>
<dbReference type="EMBL" id="GANO01004641">
    <property type="protein sequence ID" value="JAB55230.1"/>
    <property type="molecule type" value="mRNA"/>
</dbReference>
<evidence type="ECO:0000256" key="3">
    <source>
        <dbReference type="ARBA" id="ARBA00029721"/>
    </source>
</evidence>
<accession>U5EPS5</accession>
<dbReference type="GO" id="GO:0070301">
    <property type="term" value="P:cellular response to hydrogen peroxide"/>
    <property type="evidence" value="ECO:0007669"/>
    <property type="project" value="TreeGrafter"/>
</dbReference>
<dbReference type="InterPro" id="IPR008494">
    <property type="entry name" value="DUF776"/>
</dbReference>
<protein>
    <recommendedName>
        <fullName evidence="1">Oxidative stress-responsive serine-rich protein 1</fullName>
    </recommendedName>
    <alternativeName>
        <fullName evidence="4">Oxidative stress-responsive protein 1</fullName>
    </alternativeName>
    <alternativeName>
        <fullName evidence="3">Peroxide-inducible transcript 1 protein</fullName>
    </alternativeName>
</protein>
<keyword evidence="2" id="KW-0597">Phosphoprotein</keyword>
<dbReference type="PANTHER" id="PTHR31383">
    <property type="entry name" value="OXIDATIVE STRESS-RESPONSE SERINE-RICH PROTEIN 1"/>
    <property type="match status" value="1"/>
</dbReference>
<evidence type="ECO:0000256" key="1">
    <source>
        <dbReference type="ARBA" id="ARBA00015005"/>
    </source>
</evidence>
<name>U5EPS5_9DIPT</name>
<proteinExistence type="evidence at transcript level"/>
<sequence>DDSLNEILQNLEILSTKHKITNVNPFEATTTQLLDSNDNNNSNSDKEKLLHQLFGPKCKCGDEKLLPTTTAKKLEHSILNQTQFKIKNRNSSSYRNRTIIKESMLKDIGKCVHNNFVRNHQQNNCVVGGGVDENDDEKSQAAAQYKIVDDKSRKFVSEMYDFKGLVSQCNGLSLSSSALDTLGADNETINFNRKCFKSMRIKKKSMEKSLSLDATNNLDLDLPQASGDNNSNNLNSPNNNNSSNNSASSSSSSSSSCSQQARMNIMPCDVTIDEIASYFETQCYIPKKMSEMAEMMYI</sequence>
<dbReference type="AlphaFoldDB" id="U5EPS5"/>
<dbReference type="PANTHER" id="PTHR31383:SF2">
    <property type="entry name" value="OXIDATIVE STRESS-RESPONSIVE SERINE-RICH PROTEIN 1"/>
    <property type="match status" value="1"/>
</dbReference>
<feature type="compositionally biased region" description="Low complexity" evidence="5">
    <location>
        <begin position="229"/>
        <end position="257"/>
    </location>
</feature>